<dbReference type="Proteomes" id="UP000831963">
    <property type="component" value="Chromosome"/>
</dbReference>
<gene>
    <name evidence="1" type="ORF">KV396_13420</name>
</gene>
<name>A0ABY4IUE0_9MICO</name>
<reference evidence="1 2" key="1">
    <citation type="submission" date="2021-06" db="EMBL/GenBank/DDBJ databases">
        <title>Genome-based taxonomic framework of Microbacterium strains isolated from marine environment, the description of four new species and reclassification of four preexisting species.</title>
        <authorList>
            <person name="Lee S.D."/>
            <person name="Kim S.-M."/>
            <person name="Byeon Y.-S."/>
            <person name="Yang H.L."/>
            <person name="Kim I.S."/>
        </authorList>
    </citation>
    <scope>NUCLEOTIDE SEQUENCE [LARGE SCALE GENOMIC DNA]</scope>
    <source>
        <strain evidence="1 2">SSW1-36</strain>
    </source>
</reference>
<dbReference type="RefSeq" id="WP_247956023.1">
    <property type="nucleotide sequence ID" value="NZ_CP078077.1"/>
</dbReference>
<evidence type="ECO:0000313" key="1">
    <source>
        <dbReference type="EMBL" id="UPL15416.1"/>
    </source>
</evidence>
<dbReference type="EMBL" id="CP078077">
    <property type="protein sequence ID" value="UPL15416.1"/>
    <property type="molecule type" value="Genomic_DNA"/>
</dbReference>
<organism evidence="1 2">
    <name type="scientific">Microbacterium galbinum</name>
    <dbReference type="NCBI Taxonomy" id="2851646"/>
    <lineage>
        <taxon>Bacteria</taxon>
        <taxon>Bacillati</taxon>
        <taxon>Actinomycetota</taxon>
        <taxon>Actinomycetes</taxon>
        <taxon>Micrococcales</taxon>
        <taxon>Microbacteriaceae</taxon>
        <taxon>Microbacterium</taxon>
    </lineage>
</organism>
<evidence type="ECO:0000313" key="2">
    <source>
        <dbReference type="Proteomes" id="UP000831963"/>
    </source>
</evidence>
<protein>
    <recommendedName>
        <fullName evidence="3">Integrase</fullName>
    </recommendedName>
</protein>
<accession>A0ABY4IUE0</accession>
<keyword evidence="2" id="KW-1185">Reference proteome</keyword>
<evidence type="ECO:0008006" key="3">
    <source>
        <dbReference type="Google" id="ProtNLM"/>
    </source>
</evidence>
<sequence length="47" mass="5042">MGHASYQTTVDVYGHLLEAKPNVDILDDIMTAAEADAGTVTPLRRAI</sequence>
<proteinExistence type="predicted"/>